<organism evidence="1 2">
    <name type="scientific">Ammoniphilus oxalaticus</name>
    <dbReference type="NCBI Taxonomy" id="66863"/>
    <lineage>
        <taxon>Bacteria</taxon>
        <taxon>Bacillati</taxon>
        <taxon>Bacillota</taxon>
        <taxon>Bacilli</taxon>
        <taxon>Bacillales</taxon>
        <taxon>Paenibacillaceae</taxon>
        <taxon>Aneurinibacillus group</taxon>
        <taxon>Ammoniphilus</taxon>
    </lineage>
</organism>
<evidence type="ECO:0000313" key="1">
    <source>
        <dbReference type="EMBL" id="RKD23192.1"/>
    </source>
</evidence>
<gene>
    <name evidence="1" type="ORF">BEP19_13325</name>
</gene>
<sequence length="520" mass="59756">MLNKKWFAVSVLIIFVFYSSLPVTNASEGHQHASFSYDLNGDQQRDYELRMGGWAENVEPELETVYHEHATYHHYRYRQGQNYLRLTIMSLQNGDILYTARNYLSPTANEARLSIVAYDGQSTTARRFIPPTDPTWDAVNQQRIPGNPPSWQQLEQLPTTTPTALYLDSERLHYRVGQADLLKPIGHTVFQEVAEQRRPTEIVRGEDRITYTVPLPTNATVFSDTWGLLSTKPLIKWDNPAAVREASQLELQHDKKLSVDGAYYLTPNNYRPYAPNSFYLNPANVLGMRMVPLIDAEINGTLFEDVATHLAYASIKRQNAEGFWPTVPKSLWLSGDYQIEYNYMDNRRNADNVTFLMRFMKKKEGDPQIAAALKKWDDYQQNYIKKHAVPTPNGGILVPDYVGGEGSQMSHISLNHHLSNLMYLLESYRLDQDPQKLALAEPMLTGVESTAMLWVMPDHNLYYALTPGLKPYKPDQYPDYHSLTRDDLEVTQWLLTTVGKPRSPQLQLLIEQKNIWISHQ</sequence>
<name>A0A419SHD1_9BACL</name>
<dbReference type="EMBL" id="MCHY01000009">
    <property type="protein sequence ID" value="RKD23192.1"/>
    <property type="molecule type" value="Genomic_DNA"/>
</dbReference>
<accession>A0A419SHD1</accession>
<dbReference type="RefSeq" id="WP_120190684.1">
    <property type="nucleotide sequence ID" value="NZ_MCHY01000009.1"/>
</dbReference>
<dbReference type="Proteomes" id="UP000284219">
    <property type="component" value="Unassembled WGS sequence"/>
</dbReference>
<dbReference type="OrthoDB" id="1736525at2"/>
<reference evidence="1 2" key="1">
    <citation type="submission" date="2016-08" db="EMBL/GenBank/DDBJ databases">
        <title>Novel Firmicute Genomes.</title>
        <authorList>
            <person name="Poppleton D.I."/>
            <person name="Gribaldo S."/>
        </authorList>
    </citation>
    <scope>NUCLEOTIDE SEQUENCE [LARGE SCALE GENOMIC DNA]</scope>
    <source>
        <strain evidence="1 2">RAOx-1</strain>
    </source>
</reference>
<keyword evidence="2" id="KW-1185">Reference proteome</keyword>
<protein>
    <recommendedName>
        <fullName evidence="3">D-glucuronyl C5-epimerase C-terminal domain-containing protein</fullName>
    </recommendedName>
</protein>
<proteinExistence type="predicted"/>
<evidence type="ECO:0000313" key="2">
    <source>
        <dbReference type="Proteomes" id="UP000284219"/>
    </source>
</evidence>
<comment type="caution">
    <text evidence="1">The sequence shown here is derived from an EMBL/GenBank/DDBJ whole genome shotgun (WGS) entry which is preliminary data.</text>
</comment>
<dbReference type="AlphaFoldDB" id="A0A419SHD1"/>
<evidence type="ECO:0008006" key="3">
    <source>
        <dbReference type="Google" id="ProtNLM"/>
    </source>
</evidence>